<dbReference type="PANTHER" id="PTHR43037:SF5">
    <property type="entry name" value="FERULOYL ESTERASE"/>
    <property type="match status" value="1"/>
</dbReference>
<dbReference type="KEGG" id="agv:OJF2_58670"/>
<organism evidence="4 5">
    <name type="scientific">Aquisphaera giovannonii</name>
    <dbReference type="NCBI Taxonomy" id="406548"/>
    <lineage>
        <taxon>Bacteria</taxon>
        <taxon>Pseudomonadati</taxon>
        <taxon>Planctomycetota</taxon>
        <taxon>Planctomycetia</taxon>
        <taxon>Isosphaerales</taxon>
        <taxon>Isosphaeraceae</taxon>
        <taxon>Aquisphaera</taxon>
    </lineage>
</organism>
<evidence type="ECO:0000256" key="3">
    <source>
        <dbReference type="SAM" id="SignalP"/>
    </source>
</evidence>
<evidence type="ECO:0000313" key="4">
    <source>
        <dbReference type="EMBL" id="QEH37280.1"/>
    </source>
</evidence>
<gene>
    <name evidence="4" type="ORF">OJF2_58670</name>
</gene>
<reference evidence="4 5" key="1">
    <citation type="submission" date="2019-08" db="EMBL/GenBank/DDBJ databases">
        <title>Deep-cultivation of Planctomycetes and their phenomic and genomic characterization uncovers novel biology.</title>
        <authorList>
            <person name="Wiegand S."/>
            <person name="Jogler M."/>
            <person name="Boedeker C."/>
            <person name="Pinto D."/>
            <person name="Vollmers J."/>
            <person name="Rivas-Marin E."/>
            <person name="Kohn T."/>
            <person name="Peeters S.H."/>
            <person name="Heuer A."/>
            <person name="Rast P."/>
            <person name="Oberbeckmann S."/>
            <person name="Bunk B."/>
            <person name="Jeske O."/>
            <person name="Meyerdierks A."/>
            <person name="Storesund J.E."/>
            <person name="Kallscheuer N."/>
            <person name="Luecker S."/>
            <person name="Lage O.M."/>
            <person name="Pohl T."/>
            <person name="Merkel B.J."/>
            <person name="Hornburger P."/>
            <person name="Mueller R.-W."/>
            <person name="Bruemmer F."/>
            <person name="Labrenz M."/>
            <person name="Spormann A.M."/>
            <person name="Op den Camp H."/>
            <person name="Overmann J."/>
            <person name="Amann R."/>
            <person name="Jetten M.S.M."/>
            <person name="Mascher T."/>
            <person name="Medema M.H."/>
            <person name="Devos D.P."/>
            <person name="Kaster A.-K."/>
            <person name="Ovreas L."/>
            <person name="Rohde M."/>
            <person name="Galperin M.Y."/>
            <person name="Jogler C."/>
        </authorList>
    </citation>
    <scope>NUCLEOTIDE SEQUENCE [LARGE SCALE GENOMIC DNA]</scope>
    <source>
        <strain evidence="4 5">OJF2</strain>
    </source>
</reference>
<dbReference type="AlphaFoldDB" id="A0A5B9WBM0"/>
<evidence type="ECO:0000256" key="2">
    <source>
        <dbReference type="ARBA" id="ARBA00022801"/>
    </source>
</evidence>
<name>A0A5B9WBM0_9BACT</name>
<feature type="signal peptide" evidence="3">
    <location>
        <begin position="1"/>
        <end position="17"/>
    </location>
</feature>
<dbReference type="Proteomes" id="UP000324233">
    <property type="component" value="Chromosome"/>
</dbReference>
<accession>A0A5B9WBM0</accession>
<dbReference type="Gene3D" id="3.40.50.1820">
    <property type="entry name" value="alpha/beta hydrolase"/>
    <property type="match status" value="1"/>
</dbReference>
<protein>
    <submittedName>
        <fullName evidence="4">Alpha/beta hydrolase family protein</fullName>
    </submittedName>
</protein>
<evidence type="ECO:0000256" key="1">
    <source>
        <dbReference type="ARBA" id="ARBA00022729"/>
    </source>
</evidence>
<dbReference type="InterPro" id="IPR029058">
    <property type="entry name" value="AB_hydrolase_fold"/>
</dbReference>
<dbReference type="RefSeq" id="WP_148596862.1">
    <property type="nucleotide sequence ID" value="NZ_CP042997.1"/>
</dbReference>
<keyword evidence="2 4" id="KW-0378">Hydrolase</keyword>
<keyword evidence="1 3" id="KW-0732">Signal</keyword>
<dbReference type="SUPFAM" id="SSF53474">
    <property type="entry name" value="alpha/beta-Hydrolases"/>
    <property type="match status" value="1"/>
</dbReference>
<dbReference type="EMBL" id="CP042997">
    <property type="protein sequence ID" value="QEH37280.1"/>
    <property type="molecule type" value="Genomic_DNA"/>
</dbReference>
<dbReference type="InterPro" id="IPR050955">
    <property type="entry name" value="Plant_Biomass_Hydrol_Est"/>
</dbReference>
<dbReference type="OrthoDB" id="9795555at2"/>
<feature type="chain" id="PRO_5022669896" evidence="3">
    <location>
        <begin position="18"/>
        <end position="607"/>
    </location>
</feature>
<keyword evidence="5" id="KW-1185">Reference proteome</keyword>
<dbReference type="PANTHER" id="PTHR43037">
    <property type="entry name" value="UNNAMED PRODUCT-RELATED"/>
    <property type="match status" value="1"/>
</dbReference>
<sequence length="607" mass="65493" precursor="true">MRWLTFVAVLLGIPALADEPPPFAGDWKTTLGPVHLDVNDGKATGGLVAQGLRLKGTVEGKTARVGFDEGGVHVDATLQMEASGNAFRGTFAAASGNRAVWNGWRPDPTAENAPAASFAGVWLTDMGLMELSQDGTRVRGRYALRGTSSLEGNARGRHLEFRHRGFGEGPAWFDVDGRGQNVAGAGGADGSPGWYAWNGRRAPEFARHAPLAAGKIVDGATDGLLTYCVRAPESYRPGDARRWPTIVLLHGSNMNARDYVATIAAVWPGLARDFLLLGLNGERPSSLDRDRPTFNYTYVNFMGRSKHAGYPGTDRESPALGRDALEELRGVYPVQHYLVGGHSQGGFLAYSLLMNSPELIAGAFPVSAGLIFQCEPTAYDDERLEAAQRAVPLAIVHGRNDPVVGFDGAAYAHDLFLDAGWPAVRVFDDPAAGHMFGRLPVDLAVRWVEAMASSDPVVLLDLAERRLAEHGYRDAIAAARRARGLSLDAAARDRLAKVLAAIDAEAAPKAARFLQVIRENKDASWIDDFLAYRDQFQLADGGAGVMAAFDALSRTQSSPGSSLLGEARGLFQQGKRDEARKRLVEIVTRYYASPSYRLARKWLAEPG</sequence>
<evidence type="ECO:0000313" key="5">
    <source>
        <dbReference type="Proteomes" id="UP000324233"/>
    </source>
</evidence>
<dbReference type="GO" id="GO:0016787">
    <property type="term" value="F:hydrolase activity"/>
    <property type="evidence" value="ECO:0007669"/>
    <property type="project" value="UniProtKB-KW"/>
</dbReference>
<proteinExistence type="predicted"/>